<keyword evidence="1" id="KW-1133">Transmembrane helix</keyword>
<dbReference type="AlphaFoldDB" id="A0AAV4K030"/>
<dbReference type="Proteomes" id="UP000762676">
    <property type="component" value="Unassembled WGS sequence"/>
</dbReference>
<reference evidence="2 3" key="1">
    <citation type="journal article" date="2021" name="Elife">
        <title>Chloroplast acquisition without the gene transfer in kleptoplastic sea slugs, Plakobranchus ocellatus.</title>
        <authorList>
            <person name="Maeda T."/>
            <person name="Takahashi S."/>
            <person name="Yoshida T."/>
            <person name="Shimamura S."/>
            <person name="Takaki Y."/>
            <person name="Nagai Y."/>
            <person name="Toyoda A."/>
            <person name="Suzuki Y."/>
            <person name="Arimoto A."/>
            <person name="Ishii H."/>
            <person name="Satoh N."/>
            <person name="Nishiyama T."/>
            <person name="Hasebe M."/>
            <person name="Maruyama T."/>
            <person name="Minagawa J."/>
            <person name="Obokata J."/>
            <person name="Shigenobu S."/>
        </authorList>
    </citation>
    <scope>NUCLEOTIDE SEQUENCE [LARGE SCALE GENOMIC DNA]</scope>
</reference>
<keyword evidence="1" id="KW-0472">Membrane</keyword>
<accession>A0AAV4K030</accession>
<protein>
    <submittedName>
        <fullName evidence="2">Uncharacterized protein</fullName>
    </submittedName>
</protein>
<name>A0AAV4K030_9GAST</name>
<keyword evidence="3" id="KW-1185">Reference proteome</keyword>
<gene>
    <name evidence="2" type="ORF">ElyMa_005257500</name>
</gene>
<organism evidence="2 3">
    <name type="scientific">Elysia marginata</name>
    <dbReference type="NCBI Taxonomy" id="1093978"/>
    <lineage>
        <taxon>Eukaryota</taxon>
        <taxon>Metazoa</taxon>
        <taxon>Spiralia</taxon>
        <taxon>Lophotrochozoa</taxon>
        <taxon>Mollusca</taxon>
        <taxon>Gastropoda</taxon>
        <taxon>Heterobranchia</taxon>
        <taxon>Euthyneura</taxon>
        <taxon>Panpulmonata</taxon>
        <taxon>Sacoglossa</taxon>
        <taxon>Placobranchoidea</taxon>
        <taxon>Plakobranchidae</taxon>
        <taxon>Elysia</taxon>
    </lineage>
</organism>
<evidence type="ECO:0000313" key="2">
    <source>
        <dbReference type="EMBL" id="GFS27320.1"/>
    </source>
</evidence>
<evidence type="ECO:0000313" key="3">
    <source>
        <dbReference type="Proteomes" id="UP000762676"/>
    </source>
</evidence>
<feature type="transmembrane region" description="Helical" evidence="1">
    <location>
        <begin position="66"/>
        <end position="86"/>
    </location>
</feature>
<keyword evidence="1" id="KW-0812">Transmembrane</keyword>
<feature type="transmembrane region" description="Helical" evidence="1">
    <location>
        <begin position="36"/>
        <end position="60"/>
    </location>
</feature>
<comment type="caution">
    <text evidence="2">The sequence shown here is derived from an EMBL/GenBank/DDBJ whole genome shotgun (WGS) entry which is preliminary data.</text>
</comment>
<evidence type="ECO:0000256" key="1">
    <source>
        <dbReference type="SAM" id="Phobius"/>
    </source>
</evidence>
<dbReference type="EMBL" id="BMAT01010486">
    <property type="protein sequence ID" value="GFS27320.1"/>
    <property type="molecule type" value="Genomic_DNA"/>
</dbReference>
<sequence length="125" mass="13380">MATEQPKRLTPIWYSVSPIQHKANLQKKNNNKAASAVVVVIVVVVVVVVVVGVEVVIVVVVVVVKVVLVVVVVEVVIVVVLVEVVVADKILLTFTKTGNILPGSEISPTDFLLTSRKITKGLLLI</sequence>
<proteinExistence type="predicted"/>